<feature type="region of interest" description="Disordered" evidence="6">
    <location>
        <begin position="92"/>
        <end position="139"/>
    </location>
</feature>
<keyword evidence="3" id="KW-0805">Transcription regulation</keyword>
<evidence type="ECO:0000259" key="7">
    <source>
        <dbReference type="PROSITE" id="PS50888"/>
    </source>
</evidence>
<protein>
    <submittedName>
        <fullName evidence="8">Transcription factor FER-LIKE IRON DEFICIENCY-INDUCED TRANSCRIPTION FACTOR</fullName>
    </submittedName>
</protein>
<dbReference type="GO" id="GO:0043565">
    <property type="term" value="F:sequence-specific DNA binding"/>
    <property type="evidence" value="ECO:0007669"/>
    <property type="project" value="TreeGrafter"/>
</dbReference>
<keyword evidence="5" id="KW-0539">Nucleus</keyword>
<evidence type="ECO:0000256" key="4">
    <source>
        <dbReference type="ARBA" id="ARBA00023163"/>
    </source>
</evidence>
<keyword evidence="9" id="KW-1185">Reference proteome</keyword>
<evidence type="ECO:0000256" key="6">
    <source>
        <dbReference type="SAM" id="MobiDB-lite"/>
    </source>
</evidence>
<dbReference type="AlphaFoldDB" id="A0AAQ3KSR2"/>
<accession>A0AAQ3KSR2</accession>
<dbReference type="InterPro" id="IPR011598">
    <property type="entry name" value="bHLH_dom"/>
</dbReference>
<dbReference type="GO" id="GO:0003700">
    <property type="term" value="F:DNA-binding transcription factor activity"/>
    <property type="evidence" value="ECO:0007669"/>
    <property type="project" value="TreeGrafter"/>
</dbReference>
<feature type="compositionally biased region" description="Acidic residues" evidence="6">
    <location>
        <begin position="100"/>
        <end position="120"/>
    </location>
</feature>
<name>A0AAQ3KSR2_9LILI</name>
<dbReference type="EMBL" id="CP136896">
    <property type="protein sequence ID" value="WOL14442.1"/>
    <property type="molecule type" value="Genomic_DNA"/>
</dbReference>
<dbReference type="InterPro" id="IPR051358">
    <property type="entry name" value="TF_AMS/ICE1/BHLH6-like"/>
</dbReference>
<dbReference type="PROSITE" id="PS50888">
    <property type="entry name" value="BHLH"/>
    <property type="match status" value="1"/>
</dbReference>
<dbReference type="SMART" id="SM00353">
    <property type="entry name" value="HLH"/>
    <property type="match status" value="1"/>
</dbReference>
<evidence type="ECO:0000256" key="3">
    <source>
        <dbReference type="ARBA" id="ARBA00023015"/>
    </source>
</evidence>
<proteinExistence type="inferred from homology"/>
<dbReference type="InterPro" id="IPR036638">
    <property type="entry name" value="HLH_DNA-bd_sf"/>
</dbReference>
<evidence type="ECO:0000256" key="5">
    <source>
        <dbReference type="ARBA" id="ARBA00023242"/>
    </source>
</evidence>
<dbReference type="PANTHER" id="PTHR31945">
    <property type="entry name" value="TRANSCRIPTION FACTOR SCREAM2-RELATED"/>
    <property type="match status" value="1"/>
</dbReference>
<evidence type="ECO:0000256" key="2">
    <source>
        <dbReference type="ARBA" id="ARBA00005510"/>
    </source>
</evidence>
<dbReference type="Gene3D" id="4.10.280.10">
    <property type="entry name" value="Helix-loop-helix DNA-binding domain"/>
    <property type="match status" value="1"/>
</dbReference>
<dbReference type="SUPFAM" id="SSF47459">
    <property type="entry name" value="HLH, helix-loop-helix DNA-binding domain"/>
    <property type="match status" value="1"/>
</dbReference>
<dbReference type="GO" id="GO:0005634">
    <property type="term" value="C:nucleus"/>
    <property type="evidence" value="ECO:0007669"/>
    <property type="project" value="UniProtKB-SubCell"/>
</dbReference>
<dbReference type="Proteomes" id="UP001327560">
    <property type="component" value="Chromosome 7"/>
</dbReference>
<evidence type="ECO:0000313" key="8">
    <source>
        <dbReference type="EMBL" id="WOL14442.1"/>
    </source>
</evidence>
<dbReference type="Pfam" id="PF00010">
    <property type="entry name" value="HLH"/>
    <property type="match status" value="1"/>
</dbReference>
<organism evidence="8 9">
    <name type="scientific">Canna indica</name>
    <name type="common">Indian-shot</name>
    <dbReference type="NCBI Taxonomy" id="4628"/>
    <lineage>
        <taxon>Eukaryota</taxon>
        <taxon>Viridiplantae</taxon>
        <taxon>Streptophyta</taxon>
        <taxon>Embryophyta</taxon>
        <taxon>Tracheophyta</taxon>
        <taxon>Spermatophyta</taxon>
        <taxon>Magnoliopsida</taxon>
        <taxon>Liliopsida</taxon>
        <taxon>Zingiberales</taxon>
        <taxon>Cannaceae</taxon>
        <taxon>Canna</taxon>
    </lineage>
</organism>
<dbReference type="PANTHER" id="PTHR31945:SF17">
    <property type="entry name" value="TRANSCRIPTION FACTOR FER-LIKE IRON DEFICIENCY-INDUCED TRANSCRIPTION FACTOR"/>
    <property type="match status" value="1"/>
</dbReference>
<evidence type="ECO:0000313" key="9">
    <source>
        <dbReference type="Proteomes" id="UP001327560"/>
    </source>
</evidence>
<evidence type="ECO:0000256" key="1">
    <source>
        <dbReference type="ARBA" id="ARBA00004123"/>
    </source>
</evidence>
<sequence>MENDYEHLLFFSPQSNLITSISHGVSAGNDDDVDYLVDPIMANCLQGDDFNEFVLFDCGGGGLAIDGDVDRLRFLREEGSVADQAASVDHLGGADPVVLNDEDTPESEGGGQEDGDEDGDSSSLGAAKTRRDRKKTLISERKRRVRMKESLYELRSLVPTITKMDKASIIADAVVYVKDLQSQAKKLVEEISMLESSPSKEERVVQISRRNKNKENKVAEVGEKKNAAAVLREEISKIIVEVKAYELGERRFCVKVEGRMGEGTGTPSSSLYSALVSLSCFVHESSSFSVDSHGFLFTTILRVGEVMNKEMNSVSMELLVMGALLKEGFHFSKHANY</sequence>
<reference evidence="8 9" key="1">
    <citation type="submission" date="2023-10" db="EMBL/GenBank/DDBJ databases">
        <title>Chromosome-scale genome assembly provides insights into flower coloration mechanisms of Canna indica.</title>
        <authorList>
            <person name="Li C."/>
        </authorList>
    </citation>
    <scope>NUCLEOTIDE SEQUENCE [LARGE SCALE GENOMIC DNA]</scope>
    <source>
        <tissue evidence="8">Flower</tissue>
    </source>
</reference>
<comment type="similarity">
    <text evidence="2">Belongs to the bHLH protein family.</text>
</comment>
<gene>
    <name evidence="8" type="ORF">Cni_G23222</name>
</gene>
<keyword evidence="4" id="KW-0804">Transcription</keyword>
<feature type="domain" description="BHLH" evidence="7">
    <location>
        <begin position="131"/>
        <end position="180"/>
    </location>
</feature>
<dbReference type="GO" id="GO:0046983">
    <property type="term" value="F:protein dimerization activity"/>
    <property type="evidence" value="ECO:0007669"/>
    <property type="project" value="InterPro"/>
</dbReference>
<comment type="subcellular location">
    <subcellularLocation>
        <location evidence="1">Nucleus</location>
    </subcellularLocation>
</comment>